<proteinExistence type="predicted"/>
<gene>
    <name evidence="1" type="ORF">SAMN05192543_102455</name>
</gene>
<name>A0A1I3GCS2_9BURK</name>
<dbReference type="Proteomes" id="UP000199548">
    <property type="component" value="Unassembled WGS sequence"/>
</dbReference>
<dbReference type="AlphaFoldDB" id="A0A1I3GCS2"/>
<reference evidence="1 2" key="1">
    <citation type="submission" date="2016-10" db="EMBL/GenBank/DDBJ databases">
        <authorList>
            <person name="de Groot N.N."/>
        </authorList>
    </citation>
    <scope>NUCLEOTIDE SEQUENCE [LARGE SCALE GENOMIC DNA]</scope>
    <source>
        <strain evidence="1 2">LMG 23650</strain>
    </source>
</reference>
<sequence length="183" mass="20594">MSQDFYDEGALRQAAINLFHGWGYNFYRKENQLRADDQLVRSKAGWLLGTARATVEAAEAAYRREFFPTPTREKPFPDPALAADARKLERLAADIGVIGGRLQAQPVPENDRMTQRYRNEAGTLEALIGWDERLVGQCALLNALTDGRTGVWMLEHLIELQEGLTALQQTLRSREAVLHDRAG</sequence>
<evidence type="ECO:0000313" key="1">
    <source>
        <dbReference type="EMBL" id="SFI21269.1"/>
    </source>
</evidence>
<dbReference type="OrthoDB" id="118586at2"/>
<organism evidence="1 2">
    <name type="scientific">Paraburkholderia megapolitana</name>
    <dbReference type="NCBI Taxonomy" id="420953"/>
    <lineage>
        <taxon>Bacteria</taxon>
        <taxon>Pseudomonadati</taxon>
        <taxon>Pseudomonadota</taxon>
        <taxon>Betaproteobacteria</taxon>
        <taxon>Burkholderiales</taxon>
        <taxon>Burkholderiaceae</taxon>
        <taxon>Paraburkholderia</taxon>
    </lineage>
</organism>
<protein>
    <submittedName>
        <fullName evidence="1">Uncharacterized protein</fullName>
    </submittedName>
</protein>
<dbReference type="EMBL" id="FOQU01000002">
    <property type="protein sequence ID" value="SFI21269.1"/>
    <property type="molecule type" value="Genomic_DNA"/>
</dbReference>
<dbReference type="RefSeq" id="WP_091010076.1">
    <property type="nucleotide sequence ID" value="NZ_CP041745.1"/>
</dbReference>
<dbReference type="STRING" id="420953.SAMN05192543_102455"/>
<keyword evidence="2" id="KW-1185">Reference proteome</keyword>
<accession>A0A1I3GCS2</accession>
<evidence type="ECO:0000313" key="2">
    <source>
        <dbReference type="Proteomes" id="UP000199548"/>
    </source>
</evidence>